<sequence length="490" mass="52929">MAGSIRWSVPRRSILFIVGPFGSGKNDPLRDAADDGPASSGTLALHLTCINESSSQSWQRGLIVEDRVVPHLKATSATTLDMPKAILTLNAGSSSIKFALYQLGGSTQRLLSHGVIEGIGGTPRFIARAPDATVLESYTWHRQEGSSHEELLQPLLAWITAHLDGESLTAVGHRIVHGGQSFHFPVYIDHAVLAALEKLIPLAPLHQSHNLAAVKAMVHLRPDLPQVACFDTAFHHEMPAVARRLPLPRTYVEAGMRRYGFHGISYEYLASRLRLLAPTLAKGRVIMAHLGNGASLCAMRHGRSVDTTMSFTALDGLMMGTRPGSIDAGAVLYLQQTCGLDAAAVERMLYQESGLLGVSGISNDMRALLESQDPRARDAIDLFVYRIVKEIGALTSVLGGLDALVFSAGIGEHAAPIRSEICDALAWLGVECDEVANDHHETLISTSRSVVRVLVIGTDEEAMIAAHTADLLREQSSPRMNDCLEDRRAS</sequence>
<keyword evidence="4 9" id="KW-0479">Metal-binding</keyword>
<protein>
    <recommendedName>
        <fullName evidence="9">Acetate kinase</fullName>
        <ecNumber evidence="9">2.7.2.1</ecNumber>
    </recommendedName>
    <alternativeName>
        <fullName evidence="9">Acetokinase</fullName>
    </alternativeName>
</protein>
<evidence type="ECO:0000256" key="6">
    <source>
        <dbReference type="ARBA" id="ARBA00022777"/>
    </source>
</evidence>
<keyword evidence="7 9" id="KW-0067">ATP-binding</keyword>
<feature type="active site" description="Proton donor/acceptor" evidence="9">
    <location>
        <position position="231"/>
    </location>
</feature>
<feature type="site" description="Transition state stabilizer" evidence="9">
    <location>
        <position position="262"/>
    </location>
</feature>
<comment type="catalytic activity">
    <reaction evidence="9">
        <text>acetate + ATP = acetyl phosphate + ADP</text>
        <dbReference type="Rhea" id="RHEA:11352"/>
        <dbReference type="ChEBI" id="CHEBI:22191"/>
        <dbReference type="ChEBI" id="CHEBI:30089"/>
        <dbReference type="ChEBI" id="CHEBI:30616"/>
        <dbReference type="ChEBI" id="CHEBI:456216"/>
        <dbReference type="EC" id="2.7.2.1"/>
    </reaction>
</comment>
<dbReference type="PANTHER" id="PTHR21060:SF21">
    <property type="entry name" value="ACETATE KINASE"/>
    <property type="match status" value="1"/>
</dbReference>
<evidence type="ECO:0000256" key="2">
    <source>
        <dbReference type="ARBA" id="ARBA00022490"/>
    </source>
</evidence>
<accession>A0ABQ5XCU5</accession>
<comment type="function">
    <text evidence="9">Catalyzes the formation of acetyl phosphate from acetate and ATP. Can also catalyze the reverse reaction.</text>
</comment>
<dbReference type="InterPro" id="IPR043129">
    <property type="entry name" value="ATPase_NBD"/>
</dbReference>
<keyword evidence="2 9" id="KW-0963">Cytoplasm</keyword>
<dbReference type="EMBL" id="BSOA01000028">
    <property type="protein sequence ID" value="GLQ89049.1"/>
    <property type="molecule type" value="Genomic_DNA"/>
</dbReference>
<dbReference type="HAMAP" id="MF_00020">
    <property type="entry name" value="Acetate_kinase"/>
    <property type="match status" value="1"/>
</dbReference>
<keyword evidence="12" id="KW-1185">Reference proteome</keyword>
<dbReference type="InterPro" id="IPR000890">
    <property type="entry name" value="Aliphatic_acid_kin_short-chain"/>
</dbReference>
<comment type="caution">
    <text evidence="11">The sequence shown here is derived from an EMBL/GenBank/DDBJ whole genome shotgun (WGS) entry which is preliminary data.</text>
</comment>
<dbReference type="Proteomes" id="UP001156627">
    <property type="component" value="Unassembled WGS sequence"/>
</dbReference>
<feature type="binding site" evidence="9">
    <location>
        <position position="90"/>
    </location>
    <ligand>
        <name>Mg(2+)</name>
        <dbReference type="ChEBI" id="CHEBI:18420"/>
    </ligand>
</feature>
<evidence type="ECO:0000256" key="1">
    <source>
        <dbReference type="ARBA" id="ARBA00008748"/>
    </source>
</evidence>
<organism evidence="11 12">
    <name type="scientific">Dyella flagellata</name>
    <dbReference type="NCBI Taxonomy" id="1867833"/>
    <lineage>
        <taxon>Bacteria</taxon>
        <taxon>Pseudomonadati</taxon>
        <taxon>Pseudomonadota</taxon>
        <taxon>Gammaproteobacteria</taxon>
        <taxon>Lysobacterales</taxon>
        <taxon>Rhodanobacteraceae</taxon>
        <taxon>Dyella</taxon>
    </lineage>
</organism>
<feature type="binding site" evidence="9">
    <location>
        <begin position="289"/>
        <end position="293"/>
    </location>
    <ligand>
        <name>ATP</name>
        <dbReference type="ChEBI" id="CHEBI:30616"/>
    </ligand>
</feature>
<keyword evidence="8 9" id="KW-0460">Magnesium</keyword>
<comment type="subcellular location">
    <subcellularLocation>
        <location evidence="9">Cytoplasm</location>
    </subcellularLocation>
</comment>
<dbReference type="NCBIfam" id="TIGR00016">
    <property type="entry name" value="ackA"/>
    <property type="match status" value="1"/>
</dbReference>
<reference evidence="12" key="1">
    <citation type="journal article" date="2019" name="Int. J. Syst. Evol. Microbiol.">
        <title>The Global Catalogue of Microorganisms (GCM) 10K type strain sequencing project: providing services to taxonomists for standard genome sequencing and annotation.</title>
        <authorList>
            <consortium name="The Broad Institute Genomics Platform"/>
            <consortium name="The Broad Institute Genome Sequencing Center for Infectious Disease"/>
            <person name="Wu L."/>
            <person name="Ma J."/>
        </authorList>
    </citation>
    <scope>NUCLEOTIDE SEQUENCE [LARGE SCALE GENOMIC DNA]</scope>
    <source>
        <strain evidence="12">NBRC 111981</strain>
    </source>
</reference>
<evidence type="ECO:0000256" key="10">
    <source>
        <dbReference type="RuleBase" id="RU003835"/>
    </source>
</evidence>
<feature type="binding site" evidence="9">
    <location>
        <begin position="364"/>
        <end position="366"/>
    </location>
    <ligand>
        <name>ATP</name>
        <dbReference type="ChEBI" id="CHEBI:30616"/>
    </ligand>
</feature>
<proteinExistence type="inferred from homology"/>
<dbReference type="PROSITE" id="PS01075">
    <property type="entry name" value="ACETATE_KINASE_1"/>
    <property type="match status" value="1"/>
</dbReference>
<comment type="subunit">
    <text evidence="9">Homodimer.</text>
</comment>
<evidence type="ECO:0000256" key="4">
    <source>
        <dbReference type="ARBA" id="ARBA00022723"/>
    </source>
</evidence>
<dbReference type="GO" id="GO:0016301">
    <property type="term" value="F:kinase activity"/>
    <property type="evidence" value="ECO:0007669"/>
    <property type="project" value="UniProtKB-KW"/>
</dbReference>
<feature type="binding site" evidence="9">
    <location>
        <position position="174"/>
    </location>
    <ligand>
        <name>substrate</name>
    </ligand>
</feature>
<evidence type="ECO:0000256" key="3">
    <source>
        <dbReference type="ARBA" id="ARBA00022679"/>
    </source>
</evidence>
<dbReference type="PANTHER" id="PTHR21060">
    <property type="entry name" value="ACETATE KINASE"/>
    <property type="match status" value="1"/>
</dbReference>
<keyword evidence="5 9" id="KW-0547">Nucleotide-binding</keyword>
<dbReference type="InterPro" id="IPR004372">
    <property type="entry name" value="Ac/propionate_kinase"/>
</dbReference>
<evidence type="ECO:0000256" key="5">
    <source>
        <dbReference type="ARBA" id="ARBA00022741"/>
    </source>
</evidence>
<dbReference type="SUPFAM" id="SSF53067">
    <property type="entry name" value="Actin-like ATPase domain"/>
    <property type="match status" value="2"/>
</dbReference>
<dbReference type="EC" id="2.7.2.1" evidence="9"/>
<keyword evidence="3 9" id="KW-0808">Transferase</keyword>
<feature type="binding site" evidence="9">
    <location>
        <position position="460"/>
    </location>
    <ligand>
        <name>Mg(2+)</name>
        <dbReference type="ChEBI" id="CHEBI:18420"/>
    </ligand>
</feature>
<dbReference type="PRINTS" id="PR00471">
    <property type="entry name" value="ACETATEKNASE"/>
</dbReference>
<comment type="cofactor">
    <cofactor evidence="9">
        <name>Mg(2+)</name>
        <dbReference type="ChEBI" id="CHEBI:18420"/>
    </cofactor>
    <cofactor evidence="9">
        <name>Mn(2+)</name>
        <dbReference type="ChEBI" id="CHEBI:29035"/>
    </cofactor>
    <text evidence="9">Mg(2+). Can also accept Mn(2+).</text>
</comment>
<evidence type="ECO:0000256" key="7">
    <source>
        <dbReference type="ARBA" id="ARBA00022840"/>
    </source>
</evidence>
<evidence type="ECO:0000313" key="11">
    <source>
        <dbReference type="EMBL" id="GLQ89049.1"/>
    </source>
</evidence>
<evidence type="ECO:0000256" key="9">
    <source>
        <dbReference type="HAMAP-Rule" id="MF_00020"/>
    </source>
</evidence>
<dbReference type="InterPro" id="IPR023865">
    <property type="entry name" value="Aliphatic_acid_kinase_CS"/>
</dbReference>
<evidence type="ECO:0000313" key="12">
    <source>
        <dbReference type="Proteomes" id="UP001156627"/>
    </source>
</evidence>
<evidence type="ECO:0000256" key="8">
    <source>
        <dbReference type="ARBA" id="ARBA00022842"/>
    </source>
</evidence>
<gene>
    <name evidence="9 11" type="primary">ackA</name>
    <name evidence="11" type="ORF">GCM10007898_26210</name>
</gene>
<comment type="pathway">
    <text evidence="9">Metabolic intermediate biosynthesis; acetyl-CoA biosynthesis; acetyl-CoA from acetate: step 1/2.</text>
</comment>
<dbReference type="PROSITE" id="PS01076">
    <property type="entry name" value="ACETATE_KINASE_2"/>
    <property type="match status" value="1"/>
</dbReference>
<name>A0ABQ5XCU5_9GAMM</name>
<feature type="binding site" evidence="9">
    <location>
        <position position="97"/>
    </location>
    <ligand>
        <name>ATP</name>
        <dbReference type="ChEBI" id="CHEBI:30616"/>
    </ligand>
</feature>
<feature type="site" description="Transition state stabilizer" evidence="9">
    <location>
        <position position="322"/>
    </location>
</feature>
<keyword evidence="6 9" id="KW-0418">Kinase</keyword>
<dbReference type="Gene3D" id="3.30.420.40">
    <property type="match status" value="2"/>
</dbReference>
<dbReference type="Pfam" id="PF00871">
    <property type="entry name" value="Acetate_kinase"/>
    <property type="match status" value="1"/>
</dbReference>
<comment type="similarity">
    <text evidence="1 9 10">Belongs to the acetokinase family.</text>
</comment>
<feature type="binding site" evidence="9">
    <location>
        <begin position="409"/>
        <end position="413"/>
    </location>
    <ligand>
        <name>ATP</name>
        <dbReference type="ChEBI" id="CHEBI:30616"/>
    </ligand>
</feature>